<dbReference type="OrthoDB" id="786951at2759"/>
<feature type="domain" description="G-patch" evidence="2">
    <location>
        <begin position="120"/>
        <end position="166"/>
    </location>
</feature>
<evidence type="ECO:0000313" key="4">
    <source>
        <dbReference type="Proteomes" id="UP000623129"/>
    </source>
</evidence>
<organism evidence="3 4">
    <name type="scientific">Carex littledalei</name>
    <dbReference type="NCBI Taxonomy" id="544730"/>
    <lineage>
        <taxon>Eukaryota</taxon>
        <taxon>Viridiplantae</taxon>
        <taxon>Streptophyta</taxon>
        <taxon>Embryophyta</taxon>
        <taxon>Tracheophyta</taxon>
        <taxon>Spermatophyta</taxon>
        <taxon>Magnoliopsida</taxon>
        <taxon>Liliopsida</taxon>
        <taxon>Poales</taxon>
        <taxon>Cyperaceae</taxon>
        <taxon>Cyperoideae</taxon>
        <taxon>Cariceae</taxon>
        <taxon>Carex</taxon>
        <taxon>Carex subgen. Euthyceras</taxon>
    </lineage>
</organism>
<proteinExistence type="predicted"/>
<gene>
    <name evidence="3" type="ORF">FCM35_KLT04477</name>
</gene>
<dbReference type="AlphaFoldDB" id="A0A833VQE2"/>
<keyword evidence="4" id="KW-1185">Reference proteome</keyword>
<evidence type="ECO:0000259" key="2">
    <source>
        <dbReference type="PROSITE" id="PS50174"/>
    </source>
</evidence>
<protein>
    <submittedName>
        <fullName evidence="3">G patch domain-containing protein 11</fullName>
    </submittedName>
</protein>
<dbReference type="PROSITE" id="PS50174">
    <property type="entry name" value="G_PATCH"/>
    <property type="match status" value="1"/>
</dbReference>
<dbReference type="PANTHER" id="PTHR21032:SF0">
    <property type="entry name" value="G PATCH DOMAIN-CONTAINING PROTEIN 11"/>
    <property type="match status" value="1"/>
</dbReference>
<feature type="compositionally biased region" description="Acidic residues" evidence="1">
    <location>
        <begin position="226"/>
        <end position="241"/>
    </location>
</feature>
<dbReference type="PANTHER" id="PTHR21032">
    <property type="entry name" value="G PATCH DOMAIN-CONTAINING PROTEIN 11"/>
    <property type="match status" value="1"/>
</dbReference>
<feature type="compositionally biased region" description="Basic and acidic residues" evidence="1">
    <location>
        <begin position="164"/>
        <end position="184"/>
    </location>
</feature>
<evidence type="ECO:0000313" key="3">
    <source>
        <dbReference type="EMBL" id="KAF3331123.1"/>
    </source>
</evidence>
<dbReference type="InterPro" id="IPR039249">
    <property type="entry name" value="GPATCH11"/>
</dbReference>
<feature type="region of interest" description="Disordered" evidence="1">
    <location>
        <begin position="215"/>
        <end position="241"/>
    </location>
</feature>
<feature type="region of interest" description="Disordered" evidence="1">
    <location>
        <begin position="1"/>
        <end position="118"/>
    </location>
</feature>
<dbReference type="GO" id="GO:0000776">
    <property type="term" value="C:kinetochore"/>
    <property type="evidence" value="ECO:0007669"/>
    <property type="project" value="TreeGrafter"/>
</dbReference>
<name>A0A833VQE2_9POAL</name>
<dbReference type="Proteomes" id="UP000623129">
    <property type="component" value="Unassembled WGS sequence"/>
</dbReference>
<evidence type="ECO:0000256" key="1">
    <source>
        <dbReference type="SAM" id="MobiDB-lite"/>
    </source>
</evidence>
<dbReference type="InterPro" id="IPR000467">
    <property type="entry name" value="G_patch_dom"/>
</dbReference>
<dbReference type="GO" id="GO:0003676">
    <property type="term" value="F:nucleic acid binding"/>
    <property type="evidence" value="ECO:0007669"/>
    <property type="project" value="InterPro"/>
</dbReference>
<sequence length="265" mass="30732">MNRKNRRNRSPISPQQIKNEKKAGKLESTIAGRRDRSEMAGGEEEEDDYMGDLSQFLPSDLSASSDKLPRGKRQPQQQPSKWGSKTKRMSWQEQKQLDRARKQREEDERTRENLEKAIPDSNVGFKLLQRMGYKPGSAIGKDSSGPTEPIGVGIRRSRAGLGVDEERARKEEEELERKRRKADDMKEEFEEYQRVRWKGRQVRAHFHKAEATLAQLEKREVVPEPKEEDGDEAEKEEEEEQIITEEVCSIIIVHVFFITQVVSQI</sequence>
<feature type="compositionally biased region" description="Basic and acidic residues" evidence="1">
    <location>
        <begin position="216"/>
        <end position="225"/>
    </location>
</feature>
<reference evidence="3" key="1">
    <citation type="submission" date="2020-01" db="EMBL/GenBank/DDBJ databases">
        <title>Genome sequence of Kobresia littledalei, the first chromosome-level genome in the family Cyperaceae.</title>
        <authorList>
            <person name="Qu G."/>
        </authorList>
    </citation>
    <scope>NUCLEOTIDE SEQUENCE</scope>
    <source>
        <strain evidence="3">C.B.Clarke</strain>
        <tissue evidence="3">Leaf</tissue>
    </source>
</reference>
<dbReference type="Pfam" id="PF01585">
    <property type="entry name" value="G-patch"/>
    <property type="match status" value="1"/>
</dbReference>
<feature type="compositionally biased region" description="Polar residues" evidence="1">
    <location>
        <begin position="74"/>
        <end position="94"/>
    </location>
</feature>
<feature type="region of interest" description="Disordered" evidence="1">
    <location>
        <begin position="136"/>
        <end position="184"/>
    </location>
</feature>
<dbReference type="EMBL" id="SWLB01000013">
    <property type="protein sequence ID" value="KAF3331123.1"/>
    <property type="molecule type" value="Genomic_DNA"/>
</dbReference>
<feature type="compositionally biased region" description="Acidic residues" evidence="1">
    <location>
        <begin position="41"/>
        <end position="50"/>
    </location>
</feature>
<accession>A0A833VQE2</accession>
<dbReference type="SMART" id="SM00443">
    <property type="entry name" value="G_patch"/>
    <property type="match status" value="1"/>
</dbReference>
<comment type="caution">
    <text evidence="3">The sequence shown here is derived from an EMBL/GenBank/DDBJ whole genome shotgun (WGS) entry which is preliminary data.</text>
</comment>
<feature type="compositionally biased region" description="Basic and acidic residues" evidence="1">
    <location>
        <begin position="95"/>
        <end position="118"/>
    </location>
</feature>